<gene>
    <name evidence="1" type="ORF">EV146_102207</name>
</gene>
<dbReference type="Gene3D" id="3.40.50.1240">
    <property type="entry name" value="Phosphoglycerate mutase-like"/>
    <property type="match status" value="1"/>
</dbReference>
<organism evidence="1 2">
    <name type="scientific">Mesobacillus foraminis</name>
    <dbReference type="NCBI Taxonomy" id="279826"/>
    <lineage>
        <taxon>Bacteria</taxon>
        <taxon>Bacillati</taxon>
        <taxon>Bacillota</taxon>
        <taxon>Bacilli</taxon>
        <taxon>Bacillales</taxon>
        <taxon>Bacillaceae</taxon>
        <taxon>Mesobacillus</taxon>
    </lineage>
</organism>
<accession>A0A4V2RE43</accession>
<protein>
    <submittedName>
        <fullName evidence="1">Broad specificity phosphatase PhoE</fullName>
    </submittedName>
</protein>
<dbReference type="SUPFAM" id="SSF53254">
    <property type="entry name" value="Phosphoglycerate mutase-like"/>
    <property type="match status" value="1"/>
</dbReference>
<dbReference type="Proteomes" id="UP000295689">
    <property type="component" value="Unassembled WGS sequence"/>
</dbReference>
<proteinExistence type="predicted"/>
<dbReference type="Pfam" id="PF00300">
    <property type="entry name" value="His_Phos_1"/>
    <property type="match status" value="1"/>
</dbReference>
<dbReference type="InterPro" id="IPR029033">
    <property type="entry name" value="His_PPase_superfam"/>
</dbReference>
<comment type="caution">
    <text evidence="1">The sequence shown here is derived from an EMBL/GenBank/DDBJ whole genome shotgun (WGS) entry which is preliminary data.</text>
</comment>
<dbReference type="EMBL" id="SLVV01000002">
    <property type="protein sequence ID" value="TCN27260.1"/>
    <property type="molecule type" value="Genomic_DNA"/>
</dbReference>
<dbReference type="InterPro" id="IPR013078">
    <property type="entry name" value="His_Pase_superF_clade-1"/>
</dbReference>
<reference evidence="1 2" key="1">
    <citation type="journal article" date="2015" name="Stand. Genomic Sci.">
        <title>Genomic Encyclopedia of Bacterial and Archaeal Type Strains, Phase III: the genomes of soil and plant-associated and newly described type strains.</title>
        <authorList>
            <person name="Whitman W.B."/>
            <person name="Woyke T."/>
            <person name="Klenk H.P."/>
            <person name="Zhou Y."/>
            <person name="Lilburn T.G."/>
            <person name="Beck B.J."/>
            <person name="De Vos P."/>
            <person name="Vandamme P."/>
            <person name="Eisen J.A."/>
            <person name="Garrity G."/>
            <person name="Hugenholtz P."/>
            <person name="Kyrpides N.C."/>
        </authorList>
    </citation>
    <scope>NUCLEOTIDE SEQUENCE [LARGE SCALE GENOMIC DNA]</scope>
    <source>
        <strain evidence="1 2">CV53</strain>
    </source>
</reference>
<evidence type="ECO:0000313" key="1">
    <source>
        <dbReference type="EMBL" id="TCN27260.1"/>
    </source>
</evidence>
<sequence>MAWQDEYNQSDVIEKEIDTMNIEWKHCYSSDLKRARTTAQKAFQGNIIFLEELREIPLSPFFKTRLKLPLALHLLFIRMAWFFNHRSQQVTKAEVIRQINKTLDMVIKHDENLLIVGHGGLMIFMSNELLKRGFSGPKIKKAENAKIYVFEQ</sequence>
<name>A0A4V2RE43_9BACI</name>
<evidence type="ECO:0000313" key="2">
    <source>
        <dbReference type="Proteomes" id="UP000295689"/>
    </source>
</evidence>
<keyword evidence="2" id="KW-1185">Reference proteome</keyword>
<dbReference type="AlphaFoldDB" id="A0A4V2RE43"/>